<dbReference type="SUPFAM" id="SSF51735">
    <property type="entry name" value="NAD(P)-binding Rossmann-fold domains"/>
    <property type="match status" value="1"/>
</dbReference>
<dbReference type="InterPro" id="IPR036291">
    <property type="entry name" value="NAD(P)-bd_dom_sf"/>
</dbReference>
<dbReference type="InterPro" id="IPR002347">
    <property type="entry name" value="SDR_fam"/>
</dbReference>
<dbReference type="PRINTS" id="PR00080">
    <property type="entry name" value="SDRFAMILY"/>
</dbReference>
<dbReference type="PANTHER" id="PTHR42760:SF133">
    <property type="entry name" value="3-OXOACYL-[ACYL-CARRIER-PROTEIN] REDUCTASE"/>
    <property type="match status" value="1"/>
</dbReference>
<organism evidence="3 5">
    <name type="scientific">Picrophilus torridus (strain ATCC 700027 / DSM 9790 / JCM 10055 / NBRC 100828 / KAW 2/3)</name>
    <dbReference type="NCBI Taxonomy" id="1122961"/>
    <lineage>
        <taxon>Archaea</taxon>
        <taxon>Methanobacteriati</taxon>
        <taxon>Thermoplasmatota</taxon>
        <taxon>Thermoplasmata</taxon>
        <taxon>Thermoplasmatales</taxon>
        <taxon>Picrophilaceae</taxon>
        <taxon>Picrophilus</taxon>
    </lineage>
</organism>
<evidence type="ECO:0000313" key="5">
    <source>
        <dbReference type="Proteomes" id="UP000000438"/>
    </source>
</evidence>
<dbReference type="Gene3D" id="3.40.50.720">
    <property type="entry name" value="NAD(P)-binding Rossmann-like Domain"/>
    <property type="match status" value="1"/>
</dbReference>
<dbReference type="FunCoup" id="Q6KZE3">
    <property type="interactions" value="70"/>
</dbReference>
<dbReference type="Proteomes" id="UP000000438">
    <property type="component" value="Chromosome"/>
</dbReference>
<dbReference type="eggNOG" id="arCOG01259">
    <property type="taxonomic scope" value="Archaea"/>
</dbReference>
<dbReference type="AlphaFoldDB" id="Q6KZE3"/>
<dbReference type="GO" id="GO:0006633">
    <property type="term" value="P:fatty acid biosynthetic process"/>
    <property type="evidence" value="ECO:0007669"/>
    <property type="project" value="TreeGrafter"/>
</dbReference>
<sequence length="256" mass="28257">MSGKLSGKVALITGASKGLGRAIAEKFYEEGAKIAINYNRDKDAAEALKEKLHGSEIFKADVSNRGEIRNMINDIHKKLGNIDILVNNAGMWHLLSWDDFDEKKVNEMFSINLMGPIYTVVEALDDLKKTHGIIINMASNAGIGTAAKNTTFYSITKAGVIMLTKRLAFDLMDYKIRVNAIAPGWIETDMTIGNKTSEEIKELENSFISRTSLRMFGIPEYIANAALFLASDDSKYMNGQVMVIDGGRLDNLTHGI</sequence>
<dbReference type="GO" id="GO:0004316">
    <property type="term" value="F:3-oxoacyl-[acyl-carrier-protein] reductase (NADPH) activity"/>
    <property type="evidence" value="ECO:0007669"/>
    <property type="project" value="UniProtKB-EC"/>
</dbReference>
<proteinExistence type="inferred from homology"/>
<dbReference type="GO" id="GO:0048038">
    <property type="term" value="F:quinone binding"/>
    <property type="evidence" value="ECO:0007669"/>
    <property type="project" value="TreeGrafter"/>
</dbReference>
<dbReference type="Proteomes" id="UP000192315">
    <property type="component" value="Unassembled WGS sequence"/>
</dbReference>
<dbReference type="CDD" id="cd05233">
    <property type="entry name" value="SDR_c"/>
    <property type="match status" value="1"/>
</dbReference>
<dbReference type="EMBL" id="FWYE01000002">
    <property type="protein sequence ID" value="SMD31020.1"/>
    <property type="molecule type" value="Genomic_DNA"/>
</dbReference>
<dbReference type="OrthoDB" id="24596at2157"/>
<dbReference type="KEGG" id="pto:PTO1324"/>
<evidence type="ECO:0000313" key="4">
    <source>
        <dbReference type="EMBL" id="SMD31020.1"/>
    </source>
</evidence>
<reference evidence="4 6" key="3">
    <citation type="submission" date="2017-04" db="EMBL/GenBank/DDBJ databases">
        <authorList>
            <person name="Varghese N."/>
            <person name="Submissions S."/>
        </authorList>
    </citation>
    <scope>NUCLEOTIDE SEQUENCE [LARGE SCALE GENOMIC DNA]</scope>
    <source>
        <strain evidence="4 6">DSM 9789</strain>
    </source>
</reference>
<dbReference type="NCBIfam" id="NF005559">
    <property type="entry name" value="PRK07231.1"/>
    <property type="match status" value="1"/>
</dbReference>
<accession>Q6KZE3</accession>
<evidence type="ECO:0000313" key="6">
    <source>
        <dbReference type="Proteomes" id="UP000192315"/>
    </source>
</evidence>
<dbReference type="FunFam" id="3.40.50.720:FF:000084">
    <property type="entry name" value="Short-chain dehydrogenase reductase"/>
    <property type="match status" value="1"/>
</dbReference>
<dbReference type="PRINTS" id="PR00081">
    <property type="entry name" value="GDHRDH"/>
</dbReference>
<accession>A0A8G2L844</accession>
<dbReference type="STRING" id="263820.PTO1324"/>
<dbReference type="GeneID" id="2844719"/>
<dbReference type="PANTHER" id="PTHR42760">
    <property type="entry name" value="SHORT-CHAIN DEHYDROGENASES/REDUCTASES FAMILY MEMBER"/>
    <property type="match status" value="1"/>
</dbReference>
<dbReference type="EMBL" id="AE017261">
    <property type="protein sequence ID" value="AAT43909.1"/>
    <property type="molecule type" value="Genomic_DNA"/>
</dbReference>
<dbReference type="EC" id="1.1.1.100" evidence="3"/>
<reference evidence="3 5" key="1">
    <citation type="journal article" date="2004" name="Proc. Natl. Acad. Sci. U.S.A.">
        <title>Genome sequence of Picrophilus torridus and its implications for life around pH 0.</title>
        <authorList>
            <person name="Futterer O."/>
            <person name="Angelov A."/>
            <person name="Liesegang H."/>
            <person name="Gottschalk G."/>
            <person name="Schleper C."/>
            <person name="Schepers B."/>
            <person name="Dock C."/>
            <person name="Antranikian G."/>
            <person name="Liebl W."/>
        </authorList>
    </citation>
    <scope>NUCLEOTIDE SEQUENCE [LARGE SCALE GENOMIC DNA]</scope>
    <source>
        <strain evidence="5">ATCC 700027 / DSM 9790 / JCM 10055 / NBRC 100828</strain>
        <strain evidence="3">DSM 9790</strain>
    </source>
</reference>
<dbReference type="InParanoid" id="Q6KZE3"/>
<comment type="similarity">
    <text evidence="1">Belongs to the short-chain dehydrogenases/reductases (SDR) family.</text>
</comment>
<name>Q6KZE3_PICTO</name>
<dbReference type="RefSeq" id="WP_011178125.1">
    <property type="nucleotide sequence ID" value="NC_005877.1"/>
</dbReference>
<evidence type="ECO:0000313" key="3">
    <source>
        <dbReference type="EMBL" id="AAT43909.1"/>
    </source>
</evidence>
<reference evidence="3" key="2">
    <citation type="submission" date="2004-02" db="EMBL/GenBank/DDBJ databases">
        <authorList>
            <person name="Fuetterer O."/>
            <person name="Angelov A."/>
            <person name="Liesegang H."/>
            <person name="Gottschalk G."/>
            <person name="Schleper C."/>
            <person name="Schepers B."/>
            <person name="Dock C."/>
            <person name="Antranikian G."/>
            <person name="Liebl W."/>
        </authorList>
    </citation>
    <scope>NUCLEOTIDE SEQUENCE</scope>
    <source>
        <strain evidence="3">DSM 9790</strain>
    </source>
</reference>
<dbReference type="NCBIfam" id="NF005056">
    <property type="entry name" value="PRK06463.1"/>
    <property type="match status" value="1"/>
</dbReference>
<dbReference type="HOGENOM" id="CLU_010194_1_3_2"/>
<evidence type="ECO:0000256" key="2">
    <source>
        <dbReference type="ARBA" id="ARBA00023002"/>
    </source>
</evidence>
<keyword evidence="6" id="KW-1185">Reference proteome</keyword>
<evidence type="ECO:0000256" key="1">
    <source>
        <dbReference type="ARBA" id="ARBA00006484"/>
    </source>
</evidence>
<protein>
    <submittedName>
        <fullName evidence="3">3-oxoacyl-[acyl-carrier protein] reductase</fullName>
        <ecNumber evidence="3">1.1.1.100</ecNumber>
    </submittedName>
</protein>
<gene>
    <name evidence="3" type="ordered locus">PTO1324</name>
    <name evidence="4" type="ORF">SAMN02745355_0938</name>
</gene>
<dbReference type="Pfam" id="PF13561">
    <property type="entry name" value="adh_short_C2"/>
    <property type="match status" value="1"/>
</dbReference>
<dbReference type="PaxDb" id="263820-PTO1324"/>
<keyword evidence="2 3" id="KW-0560">Oxidoreductase</keyword>